<reference evidence="2" key="2">
    <citation type="submission" date="2013-07" db="EMBL/GenBank/DDBJ databases">
        <authorList>
            <consortium name="The Broad Institute Genome Sequencing Platform"/>
            <person name="Cuomo C."/>
            <person name="Litvintseva A."/>
            <person name="Chen Y."/>
            <person name="Heitman J."/>
            <person name="Sun S."/>
            <person name="Springer D."/>
            <person name="Dromer F."/>
            <person name="Young S.K."/>
            <person name="Zeng Q."/>
            <person name="Gargeya S."/>
            <person name="Fitzgerald M."/>
            <person name="Abouelleil A."/>
            <person name="Alvarado L."/>
            <person name="Berlin A.M."/>
            <person name="Chapman S.B."/>
            <person name="Dewar J."/>
            <person name="Goldberg J."/>
            <person name="Griggs A."/>
            <person name="Gujja S."/>
            <person name="Hansen M."/>
            <person name="Howarth C."/>
            <person name="Imamovic A."/>
            <person name="Larimer J."/>
            <person name="McCowan C."/>
            <person name="Murphy C."/>
            <person name="Pearson M."/>
            <person name="Priest M."/>
            <person name="Roberts A."/>
            <person name="Saif S."/>
            <person name="Shea T."/>
            <person name="Sykes S."/>
            <person name="Wortman J."/>
            <person name="Nusbaum C."/>
            <person name="Birren B."/>
        </authorList>
    </citation>
    <scope>NUCLEOTIDE SEQUENCE</scope>
    <source>
        <strain evidence="2">CBS 10118</strain>
    </source>
</reference>
<dbReference type="KEGG" id="kbi:30204462"/>
<accession>A0A1B9GC45</accession>
<reference evidence="1" key="3">
    <citation type="submission" date="2014-01" db="EMBL/GenBank/DDBJ databases">
        <title>Evolution of pathogenesis and genome organization in the Tremellales.</title>
        <authorList>
            <person name="Cuomo C."/>
            <person name="Litvintseva A."/>
            <person name="Heitman J."/>
            <person name="Chen Y."/>
            <person name="Sun S."/>
            <person name="Springer D."/>
            <person name="Dromer F."/>
            <person name="Young S."/>
            <person name="Zeng Q."/>
            <person name="Chapman S."/>
            <person name="Gujja S."/>
            <person name="Saif S."/>
            <person name="Birren B."/>
        </authorList>
    </citation>
    <scope>NUCLEOTIDE SEQUENCE</scope>
    <source>
        <strain evidence="1">CBS 10118</strain>
    </source>
</reference>
<dbReference type="AlphaFoldDB" id="A0A1B9GC45"/>
<evidence type="ECO:0000313" key="2">
    <source>
        <dbReference type="EMBL" id="WVW79411.1"/>
    </source>
</evidence>
<sequence>MQFKLIIEPWMDVFAQWPDITTVHFLSEEITRKVSLDGEEHFTYEWSSRERLLWSWEDTAMSPFKGLPKNLVLKPKLDLRSDDRPRELRESTFHPVDFEEAFLARLNRLREDHGTFHRLEIGRFLSNRDLLQALQRAVTQGHALPLQLQNTNNDEGLTDLMNYCAPYLEELHLFYDHREVTVNLFTFMDVLCKIPWHLFTKIDSVTVRCRRTFYKHNSSKANQELSSLQAIPKIQLDPSKPLPFLHLYVVNSTSALTKSHILHEREVLKILAEKLGSSVFYWKPVSAWDDKIFTFEHKANKNTVKKQEAIQEFVNNTFRHACRLVNGRASCGNVKQEDLDKLKECW</sequence>
<dbReference type="RefSeq" id="XP_019049645.1">
    <property type="nucleotide sequence ID" value="XM_019186767.1"/>
</dbReference>
<dbReference type="VEuPathDB" id="FungiDB:I302_00063"/>
<keyword evidence="3" id="KW-1185">Reference proteome</keyword>
<organism evidence="1">
    <name type="scientific">Kwoniella bestiolae CBS 10118</name>
    <dbReference type="NCBI Taxonomy" id="1296100"/>
    <lineage>
        <taxon>Eukaryota</taxon>
        <taxon>Fungi</taxon>
        <taxon>Dikarya</taxon>
        <taxon>Basidiomycota</taxon>
        <taxon>Agaricomycotina</taxon>
        <taxon>Tremellomycetes</taxon>
        <taxon>Tremellales</taxon>
        <taxon>Cryptococcaceae</taxon>
        <taxon>Kwoniella</taxon>
    </lineage>
</organism>
<dbReference type="EMBL" id="CP144541">
    <property type="protein sequence ID" value="WVW79411.1"/>
    <property type="molecule type" value="Genomic_DNA"/>
</dbReference>
<evidence type="ECO:0000313" key="1">
    <source>
        <dbReference type="EMBL" id="OCF28575.1"/>
    </source>
</evidence>
<gene>
    <name evidence="1" type="ORF">I302_00063</name>
    <name evidence="2" type="ORF">I302_101380</name>
</gene>
<reference evidence="2" key="4">
    <citation type="submission" date="2024-02" db="EMBL/GenBank/DDBJ databases">
        <title>Comparative genomics of Cryptococcus and Kwoniella reveals pathogenesis evolution and contrasting modes of karyotype evolution via chromosome fusion or intercentromeric recombination.</title>
        <authorList>
            <person name="Coelho M.A."/>
            <person name="David-Palma M."/>
            <person name="Shea T."/>
            <person name="Bowers K."/>
            <person name="McGinley-Smith S."/>
            <person name="Mohammad A.W."/>
            <person name="Gnirke A."/>
            <person name="Yurkov A.M."/>
            <person name="Nowrousian M."/>
            <person name="Sun S."/>
            <person name="Cuomo C.A."/>
            <person name="Heitman J."/>
        </authorList>
    </citation>
    <scope>NUCLEOTIDE SEQUENCE</scope>
    <source>
        <strain evidence="2">CBS 10118</strain>
    </source>
</reference>
<reference evidence="1" key="1">
    <citation type="submission" date="2013-07" db="EMBL/GenBank/DDBJ databases">
        <title>The Genome Sequence of Cryptococcus bestiolae CBS10118.</title>
        <authorList>
            <consortium name="The Broad Institute Genome Sequencing Platform"/>
            <person name="Cuomo C."/>
            <person name="Litvintseva A."/>
            <person name="Chen Y."/>
            <person name="Heitman J."/>
            <person name="Sun S."/>
            <person name="Springer D."/>
            <person name="Dromer F."/>
            <person name="Young S.K."/>
            <person name="Zeng Q."/>
            <person name="Gargeya S."/>
            <person name="Fitzgerald M."/>
            <person name="Abouelleil A."/>
            <person name="Alvarado L."/>
            <person name="Berlin A.M."/>
            <person name="Chapman S.B."/>
            <person name="Dewar J."/>
            <person name="Goldberg J."/>
            <person name="Griggs A."/>
            <person name="Gujja S."/>
            <person name="Hansen M."/>
            <person name="Howarth C."/>
            <person name="Imamovic A."/>
            <person name="Larimer J."/>
            <person name="McCowan C."/>
            <person name="Murphy C."/>
            <person name="Pearson M."/>
            <person name="Priest M."/>
            <person name="Roberts A."/>
            <person name="Saif S."/>
            <person name="Shea T."/>
            <person name="Sykes S."/>
            <person name="Wortman J."/>
            <person name="Nusbaum C."/>
            <person name="Birren B."/>
        </authorList>
    </citation>
    <scope>NUCLEOTIDE SEQUENCE [LARGE SCALE GENOMIC DNA]</scope>
    <source>
        <strain evidence="1">CBS 10118</strain>
    </source>
</reference>
<evidence type="ECO:0000313" key="3">
    <source>
        <dbReference type="Proteomes" id="UP000092730"/>
    </source>
</evidence>
<protein>
    <submittedName>
        <fullName evidence="1">Uncharacterized protein</fullName>
    </submittedName>
</protein>
<dbReference type="GeneID" id="30204462"/>
<dbReference type="Proteomes" id="UP000092730">
    <property type="component" value="Chromosome 1"/>
</dbReference>
<dbReference type="EMBL" id="KI894018">
    <property type="protein sequence ID" value="OCF28575.1"/>
    <property type="molecule type" value="Genomic_DNA"/>
</dbReference>
<name>A0A1B9GC45_9TREE</name>
<proteinExistence type="predicted"/>